<protein>
    <submittedName>
        <fullName evidence="4">Ribosomal-protein-alanine N-acetyltransferase</fullName>
        <ecNumber evidence="4">2.3.1.267</ecNumber>
    </submittedName>
</protein>
<keyword evidence="2 4" id="KW-0012">Acyltransferase</keyword>
<dbReference type="GO" id="GO:0008999">
    <property type="term" value="F:protein-N-terminal-alanine acetyltransferase activity"/>
    <property type="evidence" value="ECO:0007669"/>
    <property type="project" value="UniProtKB-EC"/>
</dbReference>
<evidence type="ECO:0000256" key="1">
    <source>
        <dbReference type="ARBA" id="ARBA00022679"/>
    </source>
</evidence>
<dbReference type="CDD" id="cd04301">
    <property type="entry name" value="NAT_SF"/>
    <property type="match status" value="1"/>
</dbReference>
<dbReference type="EMBL" id="JACICF010000001">
    <property type="protein sequence ID" value="MBB3763240.1"/>
    <property type="molecule type" value="Genomic_DNA"/>
</dbReference>
<feature type="domain" description="N-acetyltransferase" evidence="3">
    <location>
        <begin position="11"/>
        <end position="159"/>
    </location>
</feature>
<comment type="caution">
    <text evidence="4">The sequence shown here is derived from an EMBL/GenBank/DDBJ whole genome shotgun (WGS) entry which is preliminary data.</text>
</comment>
<evidence type="ECO:0000256" key="2">
    <source>
        <dbReference type="ARBA" id="ARBA00023315"/>
    </source>
</evidence>
<dbReference type="InterPro" id="IPR050832">
    <property type="entry name" value="Bact_Acetyltransf"/>
</dbReference>
<evidence type="ECO:0000313" key="4">
    <source>
        <dbReference type="EMBL" id="MBB3763240.1"/>
    </source>
</evidence>
<dbReference type="EC" id="2.3.1.267" evidence="4"/>
<organism evidence="4 5">
    <name type="scientific">Sphingomicrobium lutaoense</name>
    <dbReference type="NCBI Taxonomy" id="515949"/>
    <lineage>
        <taxon>Bacteria</taxon>
        <taxon>Pseudomonadati</taxon>
        <taxon>Pseudomonadota</taxon>
        <taxon>Alphaproteobacteria</taxon>
        <taxon>Sphingomonadales</taxon>
        <taxon>Sphingomonadaceae</taxon>
        <taxon>Sphingomicrobium</taxon>
    </lineage>
</organism>
<dbReference type="Proteomes" id="UP000578569">
    <property type="component" value="Unassembled WGS sequence"/>
</dbReference>
<dbReference type="Pfam" id="PF00583">
    <property type="entry name" value="Acetyltransf_1"/>
    <property type="match status" value="1"/>
</dbReference>
<dbReference type="AlphaFoldDB" id="A0A839YXN4"/>
<reference evidence="4 5" key="1">
    <citation type="submission" date="2020-08" db="EMBL/GenBank/DDBJ databases">
        <title>Genomic Encyclopedia of Type Strains, Phase IV (KMG-IV): sequencing the most valuable type-strain genomes for metagenomic binning, comparative biology and taxonomic classification.</title>
        <authorList>
            <person name="Goeker M."/>
        </authorList>
    </citation>
    <scope>NUCLEOTIDE SEQUENCE [LARGE SCALE GENOMIC DNA]</scope>
    <source>
        <strain evidence="4 5">DSM 24194</strain>
    </source>
</reference>
<accession>A0A839YXN4</accession>
<dbReference type="InterPro" id="IPR006464">
    <property type="entry name" value="AcTrfase_RimI/Ard1"/>
</dbReference>
<sequence length="159" mass="17525">MATARPQDHVMLLRGEFDDLDDVMAVMDRAFDPHHGEAWSRSQCAGILPMSGVSLVLAKTGGRTLGFSLHRTISDEAELLLLAVDPEAQGKGVGKMLLDQFEDSSGEQGASRLHLEVRDGNRATAFYEAAGFKLAGRRRRYYRGNEGERIDALTYVKTI</sequence>
<gene>
    <name evidence="4" type="ORF">FHS50_000263</name>
</gene>
<name>A0A839YXN4_9SPHN</name>
<dbReference type="Gene3D" id="3.40.630.30">
    <property type="match status" value="1"/>
</dbReference>
<proteinExistence type="predicted"/>
<dbReference type="RefSeq" id="WP_183932550.1">
    <property type="nucleotide sequence ID" value="NZ_JACICF010000001.1"/>
</dbReference>
<dbReference type="InterPro" id="IPR000182">
    <property type="entry name" value="GNAT_dom"/>
</dbReference>
<keyword evidence="1 4" id="KW-0808">Transferase</keyword>
<evidence type="ECO:0000259" key="3">
    <source>
        <dbReference type="PROSITE" id="PS51186"/>
    </source>
</evidence>
<dbReference type="PANTHER" id="PTHR43877">
    <property type="entry name" value="AMINOALKYLPHOSPHONATE N-ACETYLTRANSFERASE-RELATED-RELATED"/>
    <property type="match status" value="1"/>
</dbReference>
<dbReference type="NCBIfam" id="TIGR01575">
    <property type="entry name" value="rimI"/>
    <property type="match status" value="1"/>
</dbReference>
<dbReference type="SUPFAM" id="SSF55729">
    <property type="entry name" value="Acyl-CoA N-acyltransferases (Nat)"/>
    <property type="match status" value="1"/>
</dbReference>
<evidence type="ECO:0000313" key="5">
    <source>
        <dbReference type="Proteomes" id="UP000578569"/>
    </source>
</evidence>
<dbReference type="InterPro" id="IPR016181">
    <property type="entry name" value="Acyl_CoA_acyltransferase"/>
</dbReference>
<keyword evidence="5" id="KW-1185">Reference proteome</keyword>
<dbReference type="PROSITE" id="PS51186">
    <property type="entry name" value="GNAT"/>
    <property type="match status" value="1"/>
</dbReference>